<dbReference type="EMBL" id="BART01006638">
    <property type="protein sequence ID" value="GAG67225.1"/>
    <property type="molecule type" value="Genomic_DNA"/>
</dbReference>
<proteinExistence type="predicted"/>
<evidence type="ECO:0000313" key="1">
    <source>
        <dbReference type="EMBL" id="GAG67225.1"/>
    </source>
</evidence>
<organism evidence="1">
    <name type="scientific">marine sediment metagenome</name>
    <dbReference type="NCBI Taxonomy" id="412755"/>
    <lineage>
        <taxon>unclassified sequences</taxon>
        <taxon>metagenomes</taxon>
        <taxon>ecological metagenomes</taxon>
    </lineage>
</organism>
<name>X0ZC86_9ZZZZ</name>
<protein>
    <recommendedName>
        <fullName evidence="2">Glycosyltransferase 2-like domain-containing protein</fullName>
    </recommendedName>
</protein>
<reference evidence="1" key="1">
    <citation type="journal article" date="2014" name="Front. Microbiol.">
        <title>High frequency of phylogenetically diverse reductive dehalogenase-homologous genes in deep subseafloor sedimentary metagenomes.</title>
        <authorList>
            <person name="Kawai M."/>
            <person name="Futagami T."/>
            <person name="Toyoda A."/>
            <person name="Takaki Y."/>
            <person name="Nishi S."/>
            <person name="Hori S."/>
            <person name="Arai W."/>
            <person name="Tsubouchi T."/>
            <person name="Morono Y."/>
            <person name="Uchiyama I."/>
            <person name="Ito T."/>
            <person name="Fujiyama A."/>
            <person name="Inagaki F."/>
            <person name="Takami H."/>
        </authorList>
    </citation>
    <scope>NUCLEOTIDE SEQUENCE</scope>
    <source>
        <strain evidence="1">Expedition CK06-06</strain>
    </source>
</reference>
<comment type="caution">
    <text evidence="1">The sequence shown here is derived from an EMBL/GenBank/DDBJ whole genome shotgun (WGS) entry which is preliminary data.</text>
</comment>
<dbReference type="InterPro" id="IPR029044">
    <property type="entry name" value="Nucleotide-diphossugar_trans"/>
</dbReference>
<dbReference type="AlphaFoldDB" id="X0ZC86"/>
<dbReference type="Gene3D" id="3.90.550.10">
    <property type="entry name" value="Spore Coat Polysaccharide Biosynthesis Protein SpsA, Chain A"/>
    <property type="match status" value="1"/>
</dbReference>
<sequence>MIDIIFVADTKKPMHRSMTQAAINSCRASENRMQMNFIVVDSNQETRGFNNAKTITYDFEFNYNKCLNLGIKYTKYDTIALCNNDLLFRKGWARKILRAMNEGNYLSACPYDRNTKLWGCREGYKVEKEVKGWCIVIKRELLDIIGPLATPVSFWFSDNVYADQLKKHNIKHILCYDSMVSHLRSKTLLSKGGRRGLTTGQGQKYKEWKTAYLKT</sequence>
<accession>X0ZC86</accession>
<gene>
    <name evidence="1" type="ORF">S01H4_15158</name>
</gene>
<evidence type="ECO:0008006" key="2">
    <source>
        <dbReference type="Google" id="ProtNLM"/>
    </source>
</evidence>
<dbReference type="SUPFAM" id="SSF53448">
    <property type="entry name" value="Nucleotide-diphospho-sugar transferases"/>
    <property type="match status" value="1"/>
</dbReference>